<dbReference type="EMBL" id="JACRSW010000014">
    <property type="protein sequence ID" value="MBC8556873.1"/>
    <property type="molecule type" value="Genomic_DNA"/>
</dbReference>
<comment type="caution">
    <text evidence="10">The sequence shown here is derived from an EMBL/GenBank/DDBJ whole genome shotgun (WGS) entry which is preliminary data.</text>
</comment>
<comment type="subcellular location">
    <subcellularLocation>
        <location evidence="1">Cell membrane</location>
        <topology evidence="1">Multi-pass membrane protein</topology>
    </subcellularLocation>
</comment>
<dbReference type="InterPro" id="IPR036640">
    <property type="entry name" value="ABC1_TM_sf"/>
</dbReference>
<feature type="compositionally biased region" description="Basic and acidic residues" evidence="7">
    <location>
        <begin position="341"/>
        <end position="361"/>
    </location>
</feature>
<sequence>MEKMNKEYPVFSNWKFVFHEMYSLDHKYPWYIAIRSVAGFLAPFIAAIIPSVAISLVEKRADFLTFFGIMLVFVLGNMIIGIISAKYDFLIKKKNYKVQFQSVQKKVISKIMTVDYQILESVEGKRLADGAKYSYCVEWNGWSRIMDMFTPFAFNLLGIIVYTIILIPRCPWVLPVFAIMSIMNVMIERKIALKGYRKYRETIWETDSRVEYFFQRSTSATDGKDIRLYRMEKWFVDVMNTLVQRRMKVWKRVEMYYFLPHLSDTIWSFVRDIIAYTVLVTQFLAGELNATTFTFYLGIITGFAGWLNGGNMGDGFVRANSEMIRCNWGINDYRSFMDLPDSKHNTDKENQERKADQEETSKTLYQKNDTDQEEISKTIYPQDGTDQTEKGVTLEFKNVCFRYPGAEHDVIHNLNLKVKAGENIALVGVNGAGKTTLVKLLCGFYHPNKGQILINGREISDYPETEYRKLVGAVFQDMMVMATSVAENIACEKQEDIDEQKLRQAMRLADIEEKICSLPRKEKTSVTNFLDKDGVSFSGGELQRILLARALYKDAPLLLLDEPTSALDPLAETAVYEQYHRLSQGKTTIFISHRLASTKFCNRIIYYENGQVKEDGTHDELMKENGAYARMFEIQSQYYNEKGGDSDE</sequence>
<keyword evidence="6 8" id="KW-0472">Membrane</keyword>
<evidence type="ECO:0000256" key="6">
    <source>
        <dbReference type="ARBA" id="ARBA00023136"/>
    </source>
</evidence>
<dbReference type="InterPro" id="IPR003439">
    <property type="entry name" value="ABC_transporter-like_ATP-bd"/>
</dbReference>
<keyword evidence="4 10" id="KW-0067">ATP-binding</keyword>
<evidence type="ECO:0000313" key="11">
    <source>
        <dbReference type="Proteomes" id="UP000637513"/>
    </source>
</evidence>
<dbReference type="RefSeq" id="WP_249303338.1">
    <property type="nucleotide sequence ID" value="NZ_JACRSW010000014.1"/>
</dbReference>
<dbReference type="Pfam" id="PF00005">
    <property type="entry name" value="ABC_tran"/>
    <property type="match status" value="1"/>
</dbReference>
<dbReference type="Gene3D" id="3.40.50.300">
    <property type="entry name" value="P-loop containing nucleotide triphosphate hydrolases"/>
    <property type="match status" value="1"/>
</dbReference>
<dbReference type="InterPro" id="IPR003593">
    <property type="entry name" value="AAA+_ATPase"/>
</dbReference>
<dbReference type="SMART" id="SM00382">
    <property type="entry name" value="AAA"/>
    <property type="match status" value="1"/>
</dbReference>
<proteinExistence type="predicted"/>
<feature type="domain" description="ABC transporter" evidence="9">
    <location>
        <begin position="394"/>
        <end position="634"/>
    </location>
</feature>
<keyword evidence="11" id="KW-1185">Reference proteome</keyword>
<dbReference type="GO" id="GO:0005524">
    <property type="term" value="F:ATP binding"/>
    <property type="evidence" value="ECO:0007669"/>
    <property type="project" value="UniProtKB-KW"/>
</dbReference>
<dbReference type="PANTHER" id="PTHR24221:SF654">
    <property type="entry name" value="ATP-BINDING CASSETTE SUB-FAMILY B MEMBER 6"/>
    <property type="match status" value="1"/>
</dbReference>
<feature type="transmembrane region" description="Helical" evidence="8">
    <location>
        <begin position="63"/>
        <end position="85"/>
    </location>
</feature>
<protein>
    <submittedName>
        <fullName evidence="10">ABC transporter ATP-binding protein</fullName>
    </submittedName>
</protein>
<dbReference type="PANTHER" id="PTHR24221">
    <property type="entry name" value="ATP-BINDING CASSETTE SUB-FAMILY B"/>
    <property type="match status" value="1"/>
</dbReference>
<feature type="region of interest" description="Disordered" evidence="7">
    <location>
        <begin position="341"/>
        <end position="368"/>
    </location>
</feature>
<keyword evidence="3" id="KW-0547">Nucleotide-binding</keyword>
<dbReference type="Proteomes" id="UP000637513">
    <property type="component" value="Unassembled WGS sequence"/>
</dbReference>
<dbReference type="InterPro" id="IPR027417">
    <property type="entry name" value="P-loop_NTPase"/>
</dbReference>
<dbReference type="SUPFAM" id="SSF52540">
    <property type="entry name" value="P-loop containing nucleoside triphosphate hydrolases"/>
    <property type="match status" value="1"/>
</dbReference>
<accession>A0ABR7MT29</accession>
<gene>
    <name evidence="10" type="ORF">H8700_04025</name>
</gene>
<evidence type="ECO:0000256" key="8">
    <source>
        <dbReference type="SAM" id="Phobius"/>
    </source>
</evidence>
<organism evidence="10 11">
    <name type="scientific">Jutongia hominis</name>
    <dbReference type="NCBI Taxonomy" id="2763664"/>
    <lineage>
        <taxon>Bacteria</taxon>
        <taxon>Bacillati</taxon>
        <taxon>Bacillota</taxon>
        <taxon>Clostridia</taxon>
        <taxon>Lachnospirales</taxon>
        <taxon>Lachnospiraceae</taxon>
        <taxon>Jutongia</taxon>
    </lineage>
</organism>
<feature type="transmembrane region" description="Helical" evidence="8">
    <location>
        <begin position="37"/>
        <end position="57"/>
    </location>
</feature>
<name>A0ABR7MT29_9FIRM</name>
<dbReference type="InterPro" id="IPR039421">
    <property type="entry name" value="Type_1_exporter"/>
</dbReference>
<dbReference type="SUPFAM" id="SSF90123">
    <property type="entry name" value="ABC transporter transmembrane region"/>
    <property type="match status" value="1"/>
</dbReference>
<dbReference type="InterPro" id="IPR017871">
    <property type="entry name" value="ABC_transporter-like_CS"/>
</dbReference>
<evidence type="ECO:0000313" key="10">
    <source>
        <dbReference type="EMBL" id="MBC8556873.1"/>
    </source>
</evidence>
<dbReference type="Gene3D" id="1.20.1560.10">
    <property type="entry name" value="ABC transporter type 1, transmembrane domain"/>
    <property type="match status" value="2"/>
</dbReference>
<evidence type="ECO:0000259" key="9">
    <source>
        <dbReference type="PROSITE" id="PS50893"/>
    </source>
</evidence>
<evidence type="ECO:0000256" key="1">
    <source>
        <dbReference type="ARBA" id="ARBA00004651"/>
    </source>
</evidence>
<feature type="transmembrane region" description="Helical" evidence="8">
    <location>
        <begin position="148"/>
        <end position="165"/>
    </location>
</feature>
<dbReference type="PROSITE" id="PS00211">
    <property type="entry name" value="ABC_TRANSPORTER_1"/>
    <property type="match status" value="1"/>
</dbReference>
<keyword evidence="2 8" id="KW-0812">Transmembrane</keyword>
<evidence type="ECO:0000256" key="2">
    <source>
        <dbReference type="ARBA" id="ARBA00022692"/>
    </source>
</evidence>
<evidence type="ECO:0000256" key="5">
    <source>
        <dbReference type="ARBA" id="ARBA00022989"/>
    </source>
</evidence>
<evidence type="ECO:0000256" key="7">
    <source>
        <dbReference type="SAM" id="MobiDB-lite"/>
    </source>
</evidence>
<reference evidence="10 11" key="1">
    <citation type="submission" date="2020-08" db="EMBL/GenBank/DDBJ databases">
        <title>Genome public.</title>
        <authorList>
            <person name="Liu C."/>
            <person name="Sun Q."/>
        </authorList>
    </citation>
    <scope>NUCLEOTIDE SEQUENCE [LARGE SCALE GENOMIC DNA]</scope>
    <source>
        <strain evidence="10 11">BX3</strain>
    </source>
</reference>
<dbReference type="PROSITE" id="PS50893">
    <property type="entry name" value="ABC_TRANSPORTER_2"/>
    <property type="match status" value="1"/>
</dbReference>
<keyword evidence="5 8" id="KW-1133">Transmembrane helix</keyword>
<evidence type="ECO:0000256" key="3">
    <source>
        <dbReference type="ARBA" id="ARBA00022741"/>
    </source>
</evidence>
<evidence type="ECO:0000256" key="4">
    <source>
        <dbReference type="ARBA" id="ARBA00022840"/>
    </source>
</evidence>